<dbReference type="Pfam" id="PF01027">
    <property type="entry name" value="Bax1-I"/>
    <property type="match status" value="1"/>
</dbReference>
<dbReference type="EMBL" id="GL871032">
    <property type="protein sequence ID" value="EGC36274.1"/>
    <property type="molecule type" value="Genomic_DNA"/>
</dbReference>
<evidence type="ECO:0000256" key="2">
    <source>
        <dbReference type="ARBA" id="ARBA00010350"/>
    </source>
</evidence>
<organism evidence="8 9">
    <name type="scientific">Dictyostelium purpureum</name>
    <name type="common">Slime mold</name>
    <dbReference type="NCBI Taxonomy" id="5786"/>
    <lineage>
        <taxon>Eukaryota</taxon>
        <taxon>Amoebozoa</taxon>
        <taxon>Evosea</taxon>
        <taxon>Eumycetozoa</taxon>
        <taxon>Dictyostelia</taxon>
        <taxon>Dictyosteliales</taxon>
        <taxon>Dictyosteliaceae</taxon>
        <taxon>Dictyostelium</taxon>
    </lineage>
</organism>
<feature type="transmembrane region" description="Helical" evidence="6">
    <location>
        <begin position="231"/>
        <end position="249"/>
    </location>
</feature>
<dbReference type="GO" id="GO:0016020">
    <property type="term" value="C:membrane"/>
    <property type="evidence" value="ECO:0000318"/>
    <property type="project" value="GO_Central"/>
</dbReference>
<dbReference type="eggNOG" id="KOG1629">
    <property type="taxonomic scope" value="Eukaryota"/>
</dbReference>
<feature type="transmembrane region" description="Helical" evidence="6">
    <location>
        <begin position="134"/>
        <end position="154"/>
    </location>
</feature>
<name>F0ZIF6_DICPU</name>
<accession>F0ZIF6</accession>
<dbReference type="GeneID" id="10501016"/>
<evidence type="ECO:0000256" key="3">
    <source>
        <dbReference type="ARBA" id="ARBA00022692"/>
    </source>
</evidence>
<evidence type="ECO:0000313" key="8">
    <source>
        <dbReference type="EMBL" id="EGC36274.1"/>
    </source>
</evidence>
<evidence type="ECO:0000313" key="9">
    <source>
        <dbReference type="Proteomes" id="UP000001064"/>
    </source>
</evidence>
<evidence type="ECO:0000256" key="4">
    <source>
        <dbReference type="ARBA" id="ARBA00022989"/>
    </source>
</evidence>
<protein>
    <submittedName>
        <fullName evidence="8">Uncharacterized protein</fullName>
    </submittedName>
</protein>
<feature type="transmembrane region" description="Helical" evidence="6">
    <location>
        <begin position="55"/>
        <end position="75"/>
    </location>
</feature>
<dbReference type="RefSeq" id="XP_003287220.1">
    <property type="nucleotide sequence ID" value="XM_003287172.1"/>
</dbReference>
<evidence type="ECO:0000256" key="1">
    <source>
        <dbReference type="ARBA" id="ARBA00004141"/>
    </source>
</evidence>
<dbReference type="VEuPathDB" id="AmoebaDB:DICPUDRAFT_78061"/>
<keyword evidence="4 6" id="KW-1133">Transmembrane helix</keyword>
<evidence type="ECO:0000256" key="6">
    <source>
        <dbReference type="RuleBase" id="RU004379"/>
    </source>
</evidence>
<evidence type="ECO:0000256" key="5">
    <source>
        <dbReference type="ARBA" id="ARBA00023136"/>
    </source>
</evidence>
<dbReference type="PANTHER" id="PTHR23291">
    <property type="entry name" value="BAX INHIBITOR-RELATED"/>
    <property type="match status" value="1"/>
</dbReference>
<keyword evidence="3 6" id="KW-0812">Transmembrane</keyword>
<sequence length="261" mass="29967">MENPLETSSSSTHQLTEEQKPQSLPVNQLTATEKWRLIFNFNQISEQTKFYLVRVYLSLIFNITIACFGVLFTMFIWRPNIYIQIGLLIYTCHYFLDTIDAHGLKIIPVMKVSFVLGITTSDLILFHFNTNPSVVLSAFICTCGIFAIFTIFAFHSYKRTIIYWGSLISTVSVFGVGLLIAKLVFGFSSSIFLSVFYTILVGLYVLFIIYDTQLIIYKIEVLGDRNVLSHSVVLFLDFLDLFKLMLSVFSQKESNDKKRKD</sequence>
<feature type="transmembrane region" description="Helical" evidence="6">
    <location>
        <begin position="109"/>
        <end position="128"/>
    </location>
</feature>
<dbReference type="InParanoid" id="F0ZIF6"/>
<dbReference type="InterPro" id="IPR006214">
    <property type="entry name" value="Bax_inhibitor_1-related"/>
</dbReference>
<keyword evidence="5 6" id="KW-0472">Membrane</keyword>
<comment type="subcellular location">
    <subcellularLocation>
        <location evidence="1">Membrane</location>
        <topology evidence="1">Multi-pass membrane protein</topology>
    </subcellularLocation>
</comment>
<evidence type="ECO:0000256" key="7">
    <source>
        <dbReference type="SAM" id="MobiDB-lite"/>
    </source>
</evidence>
<dbReference type="AlphaFoldDB" id="F0ZIF6"/>
<proteinExistence type="inferred from homology"/>
<dbReference type="OrthoDB" id="19179at2759"/>
<dbReference type="KEGG" id="dpp:DICPUDRAFT_78061"/>
<reference evidence="9" key="1">
    <citation type="journal article" date="2011" name="Genome Biol.">
        <title>Comparative genomics of the social amoebae Dictyostelium discoideum and Dictyostelium purpureum.</title>
        <authorList>
            <consortium name="US DOE Joint Genome Institute (JGI-PGF)"/>
            <person name="Sucgang R."/>
            <person name="Kuo A."/>
            <person name="Tian X."/>
            <person name="Salerno W."/>
            <person name="Parikh A."/>
            <person name="Feasley C.L."/>
            <person name="Dalin E."/>
            <person name="Tu H."/>
            <person name="Huang E."/>
            <person name="Barry K."/>
            <person name="Lindquist E."/>
            <person name="Shapiro H."/>
            <person name="Bruce D."/>
            <person name="Schmutz J."/>
            <person name="Salamov A."/>
            <person name="Fey P."/>
            <person name="Gaudet P."/>
            <person name="Anjard C."/>
            <person name="Babu M.M."/>
            <person name="Basu S."/>
            <person name="Bushmanova Y."/>
            <person name="van der Wel H."/>
            <person name="Katoh-Kurasawa M."/>
            <person name="Dinh C."/>
            <person name="Coutinho P.M."/>
            <person name="Saito T."/>
            <person name="Elias M."/>
            <person name="Schaap P."/>
            <person name="Kay R.R."/>
            <person name="Henrissat B."/>
            <person name="Eichinger L."/>
            <person name="Rivero F."/>
            <person name="Putnam N.H."/>
            <person name="West C.M."/>
            <person name="Loomis W.F."/>
            <person name="Chisholm R.L."/>
            <person name="Shaulsky G."/>
            <person name="Strassmann J.E."/>
            <person name="Queller D.C."/>
            <person name="Kuspa A."/>
            <person name="Grigoriev I.V."/>
        </authorList>
    </citation>
    <scope>NUCLEOTIDE SEQUENCE [LARGE SCALE GENOMIC DNA]</scope>
    <source>
        <strain evidence="9">QSDP1</strain>
    </source>
</reference>
<feature type="transmembrane region" description="Helical" evidence="6">
    <location>
        <begin position="191"/>
        <end position="210"/>
    </location>
</feature>
<dbReference type="PANTHER" id="PTHR23291:SF32">
    <property type="entry name" value="BAX INHIBITOR 1"/>
    <property type="match status" value="1"/>
</dbReference>
<gene>
    <name evidence="8" type="ORF">DICPUDRAFT_78061</name>
</gene>
<dbReference type="GO" id="GO:0005262">
    <property type="term" value="F:calcium channel activity"/>
    <property type="evidence" value="ECO:0000318"/>
    <property type="project" value="GO_Central"/>
</dbReference>
<feature type="compositionally biased region" description="Polar residues" evidence="7">
    <location>
        <begin position="1"/>
        <end position="14"/>
    </location>
</feature>
<feature type="transmembrane region" description="Helical" evidence="6">
    <location>
        <begin position="161"/>
        <end position="185"/>
    </location>
</feature>
<comment type="similarity">
    <text evidence="2 6">Belongs to the BI1 family.</text>
</comment>
<dbReference type="Proteomes" id="UP000001064">
    <property type="component" value="Unassembled WGS sequence"/>
</dbReference>
<dbReference type="OMA" id="ALCQMHE"/>
<feature type="region of interest" description="Disordered" evidence="7">
    <location>
        <begin position="1"/>
        <end position="25"/>
    </location>
</feature>
<keyword evidence="9" id="KW-1185">Reference proteome</keyword>